<comment type="caution">
    <text evidence="2">The sequence shown here is derived from an EMBL/GenBank/DDBJ whole genome shotgun (WGS) entry which is preliminary data.</text>
</comment>
<name>A0A9X3S3D4_9ACTN</name>
<dbReference type="RefSeq" id="WP_270044876.1">
    <property type="nucleotide sequence ID" value="NZ_JAPDOD010000049.1"/>
</dbReference>
<dbReference type="AlphaFoldDB" id="A0A9X3S3D4"/>
<gene>
    <name evidence="2" type="ORF">OM076_35430</name>
</gene>
<keyword evidence="3" id="KW-1185">Reference proteome</keyword>
<sequence>MHLARPLTLPRRRNSTRRASILTRGARHAAAPASRERNQRANVSQDSALYSCGCGYVFTAAVTTSVGCPHCGTDQAW</sequence>
<accession>A0A9X3S3D4</accession>
<evidence type="ECO:0000313" key="3">
    <source>
        <dbReference type="Proteomes" id="UP001149140"/>
    </source>
</evidence>
<reference evidence="2" key="1">
    <citation type="submission" date="2022-10" db="EMBL/GenBank/DDBJ databases">
        <title>The WGS of Solirubrobacter ginsenosidimutans DSM 21036.</title>
        <authorList>
            <person name="Jiang Z."/>
        </authorList>
    </citation>
    <scope>NUCLEOTIDE SEQUENCE</scope>
    <source>
        <strain evidence="2">DSM 21036</strain>
    </source>
</reference>
<feature type="region of interest" description="Disordered" evidence="1">
    <location>
        <begin position="1"/>
        <end position="40"/>
    </location>
</feature>
<protein>
    <submittedName>
        <fullName evidence="2">Uncharacterized protein</fullName>
    </submittedName>
</protein>
<dbReference type="EMBL" id="JAPDOD010000049">
    <property type="protein sequence ID" value="MDA0165615.1"/>
    <property type="molecule type" value="Genomic_DNA"/>
</dbReference>
<organism evidence="2 3">
    <name type="scientific">Solirubrobacter ginsenosidimutans</name>
    <dbReference type="NCBI Taxonomy" id="490573"/>
    <lineage>
        <taxon>Bacteria</taxon>
        <taxon>Bacillati</taxon>
        <taxon>Actinomycetota</taxon>
        <taxon>Thermoleophilia</taxon>
        <taxon>Solirubrobacterales</taxon>
        <taxon>Solirubrobacteraceae</taxon>
        <taxon>Solirubrobacter</taxon>
    </lineage>
</organism>
<proteinExistence type="predicted"/>
<evidence type="ECO:0000313" key="2">
    <source>
        <dbReference type="EMBL" id="MDA0165615.1"/>
    </source>
</evidence>
<dbReference type="Proteomes" id="UP001149140">
    <property type="component" value="Unassembled WGS sequence"/>
</dbReference>
<evidence type="ECO:0000256" key="1">
    <source>
        <dbReference type="SAM" id="MobiDB-lite"/>
    </source>
</evidence>